<dbReference type="Pfam" id="PF03372">
    <property type="entry name" value="Exo_endo_phos"/>
    <property type="match status" value="1"/>
</dbReference>
<evidence type="ECO:0000256" key="1">
    <source>
        <dbReference type="ARBA" id="ARBA00022729"/>
    </source>
</evidence>
<dbReference type="SUPFAM" id="SSF56219">
    <property type="entry name" value="DNase I-like"/>
    <property type="match status" value="1"/>
</dbReference>
<dbReference type="PANTHER" id="PTHR41349">
    <property type="match status" value="1"/>
</dbReference>
<protein>
    <recommendedName>
        <fullName evidence="6">Endonuclease/exonuclease/phosphatase domain-containing protein</fullName>
    </recommendedName>
</protein>
<organism evidence="4 5">
    <name type="scientific">Aquimarina aggregata</name>
    <dbReference type="NCBI Taxonomy" id="1642818"/>
    <lineage>
        <taxon>Bacteria</taxon>
        <taxon>Pseudomonadati</taxon>
        <taxon>Bacteroidota</taxon>
        <taxon>Flavobacteriia</taxon>
        <taxon>Flavobacteriales</taxon>
        <taxon>Flavobacteriaceae</taxon>
        <taxon>Aquimarina</taxon>
    </lineage>
</organism>
<dbReference type="InterPro" id="IPR005135">
    <property type="entry name" value="Endo/exonuclease/phosphatase"/>
</dbReference>
<comment type="caution">
    <text evidence="4">The sequence shown here is derived from an EMBL/GenBank/DDBJ whole genome shotgun (WGS) entry which is preliminary data.</text>
</comment>
<sequence>MKRKYVLSSLVLLCVINLIQGQSTLKVMTFNKLFTTSSRTVLDVIRSSDADIIGIQESYGAARSVANSLGFYYHTNSQSEAIISRYPIISTNTYGVKVKLPEGLEVFVFNAHLTSYPYGPYDIRDGQITSELKAINSANRARSAQMIKIVNEIQKMVPSGTPVFFTGDFNEPSHLDWTQRAADEGIHMMKVNWPTSQRATSIGLKDSWRIVYPNEILDPGNTWTPNRSANEVYDRIDIIYHRGENVIAKKAVRYGPTGDEAEILLNNYASDHRAMMVFYEIPKPDNGGNISYGENLIKQSSAEQSNLDAWIQVSGTSKRVQGGQSGYPDAKDKDYFFWLGNSGTGEIYQNIDVEKYRATIDAGKQSFLFNGFTRSYRGRDRSRIKVAYISDSEIVLDTYDSDWRNTSSNWEQINDERIAPVGTRKIKVSLFSQRNSGTSNDGYFDDLTLKTGINNDVRVDNSIDKTGPIDTTARFSNESLSFNVWPNPTVDNINFSRNENIRGEVTIIDMVNRIKKRVNVSAERNTKISIRDFPKGGYIFQFTDEYGTIYREFIFIK</sequence>
<feature type="domain" description="Secretion system C-terminal sorting" evidence="3">
    <location>
        <begin position="484"/>
        <end position="553"/>
    </location>
</feature>
<dbReference type="InterPro" id="IPR036691">
    <property type="entry name" value="Endo/exonu/phosph_ase_sf"/>
</dbReference>
<name>A0A163C2K1_9FLAO</name>
<dbReference type="AlphaFoldDB" id="A0A163C2K1"/>
<dbReference type="GO" id="GO:0003824">
    <property type="term" value="F:catalytic activity"/>
    <property type="evidence" value="ECO:0007669"/>
    <property type="project" value="InterPro"/>
</dbReference>
<dbReference type="Proteomes" id="UP000076715">
    <property type="component" value="Unassembled WGS sequence"/>
</dbReference>
<evidence type="ECO:0000313" key="5">
    <source>
        <dbReference type="Proteomes" id="UP000076715"/>
    </source>
</evidence>
<evidence type="ECO:0000313" key="4">
    <source>
        <dbReference type="EMBL" id="KZS42003.1"/>
    </source>
</evidence>
<evidence type="ECO:0008006" key="6">
    <source>
        <dbReference type="Google" id="ProtNLM"/>
    </source>
</evidence>
<dbReference type="Pfam" id="PF18962">
    <property type="entry name" value="Por_Secre_tail"/>
    <property type="match status" value="1"/>
</dbReference>
<dbReference type="EMBL" id="LQRT01000002">
    <property type="protein sequence ID" value="KZS42003.1"/>
    <property type="molecule type" value="Genomic_DNA"/>
</dbReference>
<dbReference type="STRING" id="1642818.AWE51_00755"/>
<evidence type="ECO:0000259" key="3">
    <source>
        <dbReference type="Pfam" id="PF18962"/>
    </source>
</evidence>
<dbReference type="OrthoDB" id="9794261at2"/>
<proteinExistence type="predicted"/>
<dbReference type="RefSeq" id="WP_066308964.1">
    <property type="nucleotide sequence ID" value="NZ_LQRT01000002.1"/>
</dbReference>
<keyword evidence="1" id="KW-0732">Signal</keyword>
<dbReference type="PANTHER" id="PTHR41349:SF1">
    <property type="entry name" value="PROTEIN CBG08683"/>
    <property type="match status" value="1"/>
</dbReference>
<dbReference type="InterPro" id="IPR026444">
    <property type="entry name" value="Secre_tail"/>
</dbReference>
<feature type="domain" description="Endonuclease/exonuclease/phosphatase" evidence="2">
    <location>
        <begin position="37"/>
        <end position="272"/>
    </location>
</feature>
<dbReference type="NCBIfam" id="TIGR04183">
    <property type="entry name" value="Por_Secre_tail"/>
    <property type="match status" value="1"/>
</dbReference>
<gene>
    <name evidence="4" type="ORF">AWE51_00755</name>
</gene>
<dbReference type="Gene3D" id="3.60.10.10">
    <property type="entry name" value="Endonuclease/exonuclease/phosphatase"/>
    <property type="match status" value="1"/>
</dbReference>
<reference evidence="4 5" key="1">
    <citation type="submission" date="2016-01" db="EMBL/GenBank/DDBJ databases">
        <title>The draft genome sequence of Aquimarina sp. RZW4-3-2.</title>
        <authorList>
            <person name="Wang Y."/>
        </authorList>
    </citation>
    <scope>NUCLEOTIDE SEQUENCE [LARGE SCALE GENOMIC DNA]</scope>
    <source>
        <strain evidence="4 5">RZW4-3-2</strain>
    </source>
</reference>
<dbReference type="Gene3D" id="2.60.120.260">
    <property type="entry name" value="Galactose-binding domain-like"/>
    <property type="match status" value="1"/>
</dbReference>
<keyword evidence="5" id="KW-1185">Reference proteome</keyword>
<evidence type="ECO:0000259" key="2">
    <source>
        <dbReference type="Pfam" id="PF03372"/>
    </source>
</evidence>
<accession>A0A163C2K1</accession>